<evidence type="ECO:0000256" key="7">
    <source>
        <dbReference type="PIRSR" id="PIRSR610300-50"/>
    </source>
</evidence>
<comment type="caution">
    <text evidence="9">The sequence shown here is derived from an EMBL/GenBank/DDBJ whole genome shotgun (WGS) entry which is preliminary data.</text>
</comment>
<evidence type="ECO:0000256" key="8">
    <source>
        <dbReference type="PIRSR" id="PIRSR610300-51"/>
    </source>
</evidence>
<dbReference type="EMBL" id="CAUJNA010000162">
    <property type="protein sequence ID" value="CAJ1372895.1"/>
    <property type="molecule type" value="Genomic_DNA"/>
</dbReference>
<dbReference type="PANTHER" id="PTHR12918:SF1">
    <property type="entry name" value="CYSTEINE DIOXYGENASE TYPE 1"/>
    <property type="match status" value="1"/>
</dbReference>
<dbReference type="Gene3D" id="2.60.120.10">
    <property type="entry name" value="Jelly Rolls"/>
    <property type="match status" value="3"/>
</dbReference>
<dbReference type="PANTHER" id="PTHR12918">
    <property type="entry name" value="CYSTEINE DIOXYGENASE"/>
    <property type="match status" value="1"/>
</dbReference>
<dbReference type="Proteomes" id="UP001178507">
    <property type="component" value="Unassembled WGS sequence"/>
</dbReference>
<evidence type="ECO:0000256" key="2">
    <source>
        <dbReference type="ARBA" id="ARBA00013133"/>
    </source>
</evidence>
<dbReference type="EC" id="1.13.11.20" evidence="2"/>
<feature type="cross-link" description="3'-(S-cysteinyl)-tyrosine (Cys-Tyr)" evidence="7">
    <location>
        <begin position="147"/>
        <end position="215"/>
    </location>
</feature>
<dbReference type="InterPro" id="IPR011051">
    <property type="entry name" value="RmlC_Cupin_sf"/>
</dbReference>
<dbReference type="InterPro" id="IPR014710">
    <property type="entry name" value="RmlC-like_jellyroll"/>
</dbReference>
<evidence type="ECO:0000313" key="10">
    <source>
        <dbReference type="Proteomes" id="UP001178507"/>
    </source>
</evidence>
<dbReference type="InterPro" id="IPR010300">
    <property type="entry name" value="CDO_1"/>
</dbReference>
<dbReference type="GO" id="GO:0017172">
    <property type="term" value="F:cysteine dioxygenase activity"/>
    <property type="evidence" value="ECO:0007669"/>
    <property type="project" value="UniProtKB-EC"/>
</dbReference>
<feature type="binding site" evidence="8">
    <location>
        <position position="142"/>
    </location>
    <ligand>
        <name>Fe cation</name>
        <dbReference type="ChEBI" id="CHEBI:24875"/>
        <note>catalytic</note>
    </ligand>
</feature>
<keyword evidence="7" id="KW-0883">Thioether bond</keyword>
<proteinExistence type="inferred from homology"/>
<sequence length="640" mass="71120">QHARNPFDMRPAVSCAIRACRRPWPKHGLRAQALRRAVSNLPRLSEETVADDKKYVDLPSLVKQLREELPPQPGVGAPINGSVVARVKKVLQSVQLNPREWQQHAVFRRGRYTRNIVGYSPNQFIALLLCWERGQQSPIHDHSGAHCFIKMLSGQLQEQKFLWAADGNAGAEVDEPGVMDAAKPEKSVSFMHDSLGLHRISNPSTEEVAVSLHIYSPPFRECLVFPPGGAPKPSPMVSMFEPDSAPNEKVAADSNIISLQSFCDQLSGLKNSEDKDSQSQLHAILDLLVSAEMTDLEWASYASPAHFSEFYPVQHIIHCDDEFSVVITCWSPGQKVPPHTVGRGRMMWLKVMQGNLLFQEFSPGLFPWESDVERSTELGEGSASFLEVGAWLRRARYCEECGVRMHDLKNLSDTQPAVTIQVFSPPLTSFTFHSEKGTERKDLPRLVGQGPAGMEGFSAQALGRTAGRWFLSFRGLQSLLNQEFSRQDVKPQTVATLLTKAVFNPQEWRERLSNAMRQQTMGGWPKHVLVAQEKHYTIILSYWGTGAERSVAIEGGTGMSWTLILEGELEEQTIGLGRDGSDSPSVLRSSVLKEESCSFLSSFETSGATADIVERAHGAETPCVSLHVYHPPLPEAWMMG</sequence>
<dbReference type="SUPFAM" id="SSF51182">
    <property type="entry name" value="RmlC-like cupins"/>
    <property type="match status" value="3"/>
</dbReference>
<feature type="non-terminal residue" evidence="9">
    <location>
        <position position="640"/>
    </location>
</feature>
<dbReference type="Pfam" id="PF05995">
    <property type="entry name" value="CDO_I"/>
    <property type="match status" value="3"/>
</dbReference>
<evidence type="ECO:0000256" key="1">
    <source>
        <dbReference type="ARBA" id="ARBA00006622"/>
    </source>
</evidence>
<feature type="binding site" evidence="8">
    <location>
        <position position="198"/>
    </location>
    <ligand>
        <name>Fe cation</name>
        <dbReference type="ChEBI" id="CHEBI:24875"/>
        <note>catalytic</note>
    </ligand>
</feature>
<reference evidence="9" key="1">
    <citation type="submission" date="2023-08" db="EMBL/GenBank/DDBJ databases">
        <authorList>
            <person name="Chen Y."/>
            <person name="Shah S."/>
            <person name="Dougan E. K."/>
            <person name="Thang M."/>
            <person name="Chan C."/>
        </authorList>
    </citation>
    <scope>NUCLEOTIDE SEQUENCE</scope>
</reference>
<keyword evidence="6 8" id="KW-0408">Iron</keyword>
<accession>A0AA36HQF4</accession>
<dbReference type="CDD" id="cd10548">
    <property type="entry name" value="cupin_CDO"/>
    <property type="match status" value="1"/>
</dbReference>
<evidence type="ECO:0000256" key="4">
    <source>
        <dbReference type="ARBA" id="ARBA00022964"/>
    </source>
</evidence>
<keyword evidence="4" id="KW-0223">Dioxygenase</keyword>
<feature type="binding site" evidence="8">
    <location>
        <position position="140"/>
    </location>
    <ligand>
        <name>Fe cation</name>
        <dbReference type="ChEBI" id="CHEBI:24875"/>
        <note>catalytic</note>
    </ligand>
</feature>
<dbReference type="AlphaFoldDB" id="A0AA36HQF4"/>
<organism evidence="9 10">
    <name type="scientific">Effrenium voratum</name>
    <dbReference type="NCBI Taxonomy" id="2562239"/>
    <lineage>
        <taxon>Eukaryota</taxon>
        <taxon>Sar</taxon>
        <taxon>Alveolata</taxon>
        <taxon>Dinophyceae</taxon>
        <taxon>Suessiales</taxon>
        <taxon>Symbiodiniaceae</taxon>
        <taxon>Effrenium</taxon>
    </lineage>
</organism>
<evidence type="ECO:0000256" key="5">
    <source>
        <dbReference type="ARBA" id="ARBA00023002"/>
    </source>
</evidence>
<evidence type="ECO:0000256" key="6">
    <source>
        <dbReference type="ARBA" id="ARBA00023004"/>
    </source>
</evidence>
<dbReference type="GO" id="GO:0008198">
    <property type="term" value="F:ferrous iron binding"/>
    <property type="evidence" value="ECO:0007669"/>
    <property type="project" value="TreeGrafter"/>
</dbReference>
<evidence type="ECO:0000313" key="9">
    <source>
        <dbReference type="EMBL" id="CAJ1372895.1"/>
    </source>
</evidence>
<protein>
    <recommendedName>
        <fullName evidence="2">cysteine dioxygenase</fullName>
        <ecNumber evidence="2">1.13.11.20</ecNumber>
    </recommendedName>
</protein>
<gene>
    <name evidence="9" type="ORF">EVOR1521_LOCUS2875</name>
</gene>
<comment type="similarity">
    <text evidence="1">Belongs to the cysteine dioxygenase family.</text>
</comment>
<keyword evidence="5" id="KW-0560">Oxidoreductase</keyword>
<name>A0AA36HQF4_9DINO</name>
<evidence type="ECO:0000256" key="3">
    <source>
        <dbReference type="ARBA" id="ARBA00022723"/>
    </source>
</evidence>
<keyword evidence="10" id="KW-1185">Reference proteome</keyword>
<keyword evidence="3 8" id="KW-0479">Metal-binding</keyword>